<dbReference type="KEGG" id="hmg:100213539"/>
<evidence type="ECO:0000313" key="3">
    <source>
        <dbReference type="EMBL" id="CDG72278.1"/>
    </source>
</evidence>
<dbReference type="InterPro" id="IPR036322">
    <property type="entry name" value="WD40_repeat_dom_sf"/>
</dbReference>
<sequence>MQKNLIDFCVIIGANKDTNLEKVPCENPGEYGPYKQNVLAVLSANEAYFPEFYNKIDGHPYYKSNEVICPKLHHDDAKSSNYQNCSTEVLLFTKEVASNLVSFCFPSGGYGYKVSQPVHVSSLVLTNMGGSRSYAVYLTCTREYIAISDSFCEKILCTKSSDSENFPLHIPLCFCLVSSFPYFNTMKDCLSTLVPFLKKSEEELLSAVMNLAFCLLTTPVPPPGPLSVQLSLFGIEHIVHPADEAIFRVIDIDLRLPLFILSAEDVAKIIACLFTQQSIIFMAKEYSLLTMVIEAFLTYIDPFKWLFTYIPALPAAHADYIEAPGSFIIGLHSSLHSQVKHVRKDPNSGIVLVDLDKGVVDISSNINVPFMPDFVMQTLVMKLKNCSLVFEMSIVSSPSLFSFEEIKKQKNRFLDKINSDIKEIFFYMLVNLFGDVYNYINDQFFDKDAYLQCKPEDEKAFYKEVINSDSFSIFIGDRIKHRDCRDSFLLLSERLLSRKTSTHFRNRSSGTYTKSRSTNPTENQSISLNSVTEETVIYKMPTKHIESLSTGRYYKCHYKQLTSLLQGSNSLSNSLKASYLYLRGFAQIFSGLKIEGLRDLYSLNSLSPDLFPAENIFEVINNLNPFQIEQIKKEPFYKETAILRTISGNSMNARIDMQMFSSSLKLDKEEFLRRMATLKITDETAMWLFQVLLSERKENTDCIQPDQFSSFYKMWTYMMQESREVSGVKIDVADRILKVSAEINTSKGMGRIVLTTKQLLFVQLGAREYSVVAHLCDIKEISKYQQFSIIFTGIQALKIINSDQSIPPFNASLKEDRNVWFVLLSEMVAGNKASLALSDPMMVDEAANNVFIAQALLAIGFPLSIVAGVCRLSKRKKGEIGSLSDETRESLHIRLYPCEGQRATVMSITYVPANTEFSSTIWCGMGSGVIVVYETEKWEHLFELRSAKSRISCLRYVAINQVWAGSFDSVIYVINTVTTKLEQKLQSHCRSVSDIAVDDSPDTYSLIWSSGFDGQVFCWHSETRKCVTSFNLKGVRTLNQIIPTNDGRLWCITLDKIIVVDVLSDECPVLKYLSVPNRTEPVHFSCSMKFNDKEIWVGCKSEVRLVIWNTKTFTCEQVELESRIQICSMLFAGGSVWVGNKDGKIFVMCPITKKIILELNAHTDNVKSICETREGNVVTGSSSKDGQLCVWNTLLGYEVIDGKRIYRKMTVSNSISTFELVDNFFDL</sequence>
<evidence type="ECO:0000259" key="2">
    <source>
        <dbReference type="PROSITE" id="PS50211"/>
    </source>
</evidence>
<dbReference type="InterPro" id="IPR057977">
    <property type="entry name" value="TPR_DENND3"/>
</dbReference>
<dbReference type="InterPro" id="IPR001194">
    <property type="entry name" value="cDENN_dom"/>
</dbReference>
<dbReference type="GO" id="GO:0005085">
    <property type="term" value="F:guanyl-nucleotide exchange factor activity"/>
    <property type="evidence" value="ECO:0007669"/>
    <property type="project" value="UniProtKB-ARBA"/>
</dbReference>
<dbReference type="SUPFAM" id="SSF50978">
    <property type="entry name" value="WD40 repeat-like"/>
    <property type="match status" value="1"/>
</dbReference>
<dbReference type="PANTHER" id="PTHR12296">
    <property type="entry name" value="DENN DOMAIN-CONTAINING PROTEIN 4"/>
    <property type="match status" value="1"/>
</dbReference>
<dbReference type="EMBL" id="HAAD01006046">
    <property type="protein sequence ID" value="CDG72278.1"/>
    <property type="molecule type" value="mRNA"/>
</dbReference>
<dbReference type="PROSITE" id="PS50211">
    <property type="entry name" value="DENN"/>
    <property type="match status" value="1"/>
</dbReference>
<feature type="domain" description="UDENN" evidence="2">
    <location>
        <begin position="45"/>
        <end position="486"/>
    </location>
</feature>
<gene>
    <name evidence="3" type="primary">DENND3</name>
</gene>
<dbReference type="PANTHER" id="PTHR12296:SF21">
    <property type="entry name" value="DENN DOMAIN-CONTAINING PROTEIN 3"/>
    <property type="match status" value="1"/>
</dbReference>
<dbReference type="Pfam" id="PF25570">
    <property type="entry name" value="TPR_DENND3"/>
    <property type="match status" value="1"/>
</dbReference>
<protein>
    <submittedName>
        <fullName evidence="3">DENN domain-containing protein 3</fullName>
    </submittedName>
</protein>
<feature type="compositionally biased region" description="Polar residues" evidence="1">
    <location>
        <begin position="507"/>
        <end position="525"/>
    </location>
</feature>
<dbReference type="InterPro" id="IPR037516">
    <property type="entry name" value="Tripartite_DENN"/>
</dbReference>
<dbReference type="SMART" id="SM00799">
    <property type="entry name" value="DENN"/>
    <property type="match status" value="1"/>
</dbReference>
<dbReference type="Gene3D" id="3.40.50.11500">
    <property type="match status" value="1"/>
</dbReference>
<dbReference type="InterPro" id="IPR001680">
    <property type="entry name" value="WD40_rpt"/>
</dbReference>
<proteinExistence type="evidence at transcript level"/>
<dbReference type="Gene3D" id="3.30.450.200">
    <property type="match status" value="1"/>
</dbReference>
<feature type="region of interest" description="Disordered" evidence="1">
    <location>
        <begin position="505"/>
        <end position="525"/>
    </location>
</feature>
<name>T2MJ40_HYDVU</name>
<dbReference type="SMART" id="SM00320">
    <property type="entry name" value="WD40"/>
    <property type="match status" value="3"/>
</dbReference>
<reference evidence="3" key="1">
    <citation type="journal article" date="2013" name="Genome Biol. Evol.">
        <title>Punctuated emergences of genetic and phenotypic innovations in eumetazoan, bilaterian, euteleostome, and hominidae ancestors.</title>
        <authorList>
            <person name="Wenger Y."/>
            <person name="Galliot B."/>
        </authorList>
    </citation>
    <scope>NUCLEOTIDE SEQUENCE</scope>
    <source>
        <tissue evidence="3">Whole animals</tissue>
    </source>
</reference>
<dbReference type="SMART" id="SM00801">
    <property type="entry name" value="dDENN"/>
    <property type="match status" value="1"/>
</dbReference>
<dbReference type="GO" id="GO:0031410">
    <property type="term" value="C:cytoplasmic vesicle"/>
    <property type="evidence" value="ECO:0007669"/>
    <property type="project" value="TreeGrafter"/>
</dbReference>
<dbReference type="Pfam" id="PF02141">
    <property type="entry name" value="DENN"/>
    <property type="match status" value="1"/>
</dbReference>
<dbReference type="InterPro" id="IPR051696">
    <property type="entry name" value="DENN_Domain_GEFs"/>
</dbReference>
<dbReference type="GO" id="GO:0032483">
    <property type="term" value="P:regulation of Rab protein signal transduction"/>
    <property type="evidence" value="ECO:0007669"/>
    <property type="project" value="TreeGrafter"/>
</dbReference>
<dbReference type="InterPro" id="IPR015943">
    <property type="entry name" value="WD40/YVTN_repeat-like_dom_sf"/>
</dbReference>
<evidence type="ECO:0000256" key="1">
    <source>
        <dbReference type="SAM" id="MobiDB-lite"/>
    </source>
</evidence>
<dbReference type="Pfam" id="PF00400">
    <property type="entry name" value="WD40"/>
    <property type="match status" value="1"/>
</dbReference>
<dbReference type="AlphaFoldDB" id="T2MJ40"/>
<dbReference type="InterPro" id="IPR043153">
    <property type="entry name" value="DENN_C"/>
</dbReference>
<dbReference type="Gene3D" id="2.130.10.10">
    <property type="entry name" value="YVTN repeat-like/Quinoprotein amine dehydrogenase"/>
    <property type="match status" value="2"/>
</dbReference>
<organism evidence="3">
    <name type="scientific">Hydra vulgaris</name>
    <name type="common">Hydra</name>
    <name type="synonym">Hydra attenuata</name>
    <dbReference type="NCBI Taxonomy" id="6087"/>
    <lineage>
        <taxon>Eukaryota</taxon>
        <taxon>Metazoa</taxon>
        <taxon>Cnidaria</taxon>
        <taxon>Hydrozoa</taxon>
        <taxon>Hydroidolina</taxon>
        <taxon>Anthoathecata</taxon>
        <taxon>Aplanulata</taxon>
        <taxon>Hydridae</taxon>
        <taxon>Hydra</taxon>
    </lineage>
</organism>
<accession>T2MJ40</accession>
<dbReference type="InterPro" id="IPR005112">
    <property type="entry name" value="dDENN_dom"/>
</dbReference>
<dbReference type="OMA" id="QVWMGSQ"/>
<dbReference type="OrthoDB" id="6019893at2759"/>